<name>A0A151AKW8_9FIRM</name>
<gene>
    <name evidence="1" type="ORF">MOMUL_30960</name>
</gene>
<proteinExistence type="predicted"/>
<dbReference type="AlphaFoldDB" id="A0A151AKW8"/>
<dbReference type="RefSeq" id="WP_062286264.1">
    <property type="nucleotide sequence ID" value="NZ_LTBC01000066.1"/>
</dbReference>
<evidence type="ECO:0000313" key="2">
    <source>
        <dbReference type="Proteomes" id="UP000075670"/>
    </source>
</evidence>
<sequence>MFQVRFSYFARPRRGRCDCCDRQQTLEGKMLLLEDTALIGDLVLCAECAAAWGELLGQAREKVVQEWNFSEEREGA</sequence>
<dbReference type="EMBL" id="LTBC01000066">
    <property type="protein sequence ID" value="KYH28263.1"/>
    <property type="molecule type" value="Genomic_DNA"/>
</dbReference>
<keyword evidence="2" id="KW-1185">Reference proteome</keyword>
<comment type="caution">
    <text evidence="1">The sequence shown here is derived from an EMBL/GenBank/DDBJ whole genome shotgun (WGS) entry which is preliminary data.</text>
</comment>
<dbReference type="Proteomes" id="UP000075670">
    <property type="component" value="Unassembled WGS sequence"/>
</dbReference>
<reference evidence="1 2" key="1">
    <citation type="submission" date="2016-02" db="EMBL/GenBank/DDBJ databases">
        <title>Genome sequence of Moorella mulderi DSM 14980.</title>
        <authorList>
            <person name="Poehlein A."/>
            <person name="Daniel R."/>
        </authorList>
    </citation>
    <scope>NUCLEOTIDE SEQUENCE [LARGE SCALE GENOMIC DNA]</scope>
    <source>
        <strain evidence="1 2">DSM 14980</strain>
    </source>
</reference>
<evidence type="ECO:0000313" key="1">
    <source>
        <dbReference type="EMBL" id="KYH28263.1"/>
    </source>
</evidence>
<dbReference type="OrthoDB" id="1726972at2"/>
<dbReference type="PATRIC" id="fig|1122241.3.peg.3330"/>
<protein>
    <submittedName>
        <fullName evidence="1">Uncharacterized protein</fullName>
    </submittedName>
</protein>
<organism evidence="1 2">
    <name type="scientific">Moorella mulderi DSM 14980</name>
    <dbReference type="NCBI Taxonomy" id="1122241"/>
    <lineage>
        <taxon>Bacteria</taxon>
        <taxon>Bacillati</taxon>
        <taxon>Bacillota</taxon>
        <taxon>Clostridia</taxon>
        <taxon>Neomoorellales</taxon>
        <taxon>Neomoorellaceae</taxon>
        <taxon>Neomoorella</taxon>
    </lineage>
</organism>
<accession>A0A151AKW8</accession>